<evidence type="ECO:0000313" key="5">
    <source>
        <dbReference type="EMBL" id="OWQ94308.1"/>
    </source>
</evidence>
<proteinExistence type="predicted"/>
<organism evidence="5 6">
    <name type="scientific">Sphingopyxis witflariensis</name>
    <dbReference type="NCBI Taxonomy" id="173675"/>
    <lineage>
        <taxon>Bacteria</taxon>
        <taxon>Pseudomonadati</taxon>
        <taxon>Pseudomonadota</taxon>
        <taxon>Alphaproteobacteria</taxon>
        <taxon>Sphingomonadales</taxon>
        <taxon>Sphingomonadaceae</taxon>
        <taxon>Sphingopyxis</taxon>
    </lineage>
</organism>
<dbReference type="InterPro" id="IPR001962">
    <property type="entry name" value="Asn_synthase"/>
</dbReference>
<accession>A0A2D0AMD4</accession>
<keyword evidence="6" id="KW-1185">Reference proteome</keyword>
<feature type="domain" description="Asparagine synthetase" evidence="4">
    <location>
        <begin position="196"/>
        <end position="533"/>
    </location>
</feature>
<evidence type="ECO:0000256" key="1">
    <source>
        <dbReference type="ARBA" id="ARBA00005187"/>
    </source>
</evidence>
<comment type="pathway">
    <text evidence="1">Amino-acid biosynthesis; L-asparagine biosynthesis; L-asparagine from L-aspartate (L-Gln route): step 1/1.</text>
</comment>
<evidence type="ECO:0000259" key="4">
    <source>
        <dbReference type="Pfam" id="PF00733"/>
    </source>
</evidence>
<name>A0A2D0AMD4_9SPHN</name>
<dbReference type="InterPro" id="IPR014729">
    <property type="entry name" value="Rossmann-like_a/b/a_fold"/>
</dbReference>
<dbReference type="Proteomes" id="UP000197097">
    <property type="component" value="Unassembled WGS sequence"/>
</dbReference>
<comment type="catalytic activity">
    <reaction evidence="3">
        <text>L-aspartate + L-glutamine + ATP + H2O = L-asparagine + L-glutamate + AMP + diphosphate + H(+)</text>
        <dbReference type="Rhea" id="RHEA:12228"/>
        <dbReference type="ChEBI" id="CHEBI:15377"/>
        <dbReference type="ChEBI" id="CHEBI:15378"/>
        <dbReference type="ChEBI" id="CHEBI:29985"/>
        <dbReference type="ChEBI" id="CHEBI:29991"/>
        <dbReference type="ChEBI" id="CHEBI:30616"/>
        <dbReference type="ChEBI" id="CHEBI:33019"/>
        <dbReference type="ChEBI" id="CHEBI:58048"/>
        <dbReference type="ChEBI" id="CHEBI:58359"/>
        <dbReference type="ChEBI" id="CHEBI:456215"/>
        <dbReference type="EC" id="6.3.5.4"/>
    </reaction>
</comment>
<dbReference type="SUPFAM" id="SSF52402">
    <property type="entry name" value="Adenine nucleotide alpha hydrolases-like"/>
    <property type="match status" value="1"/>
</dbReference>
<dbReference type="Gene3D" id="3.40.50.620">
    <property type="entry name" value="HUPs"/>
    <property type="match status" value="2"/>
</dbReference>
<comment type="caution">
    <text evidence="5">The sequence shown here is derived from an EMBL/GenBank/DDBJ whole genome shotgun (WGS) entry which is preliminary data.</text>
</comment>
<evidence type="ECO:0000256" key="2">
    <source>
        <dbReference type="ARBA" id="ARBA00012737"/>
    </source>
</evidence>
<sequence length="581" mass="62916">MMERGLVGSFGGPALAARVAAAAARHGLARIAGFRDFHLFAGRGLAIDQRDTDGIIVGERFAGSGCDRCSSPDWGSWLSFTAPSRGHLHAARAALTGLPLYWVRCGDGLLLFSHLALALDAGLSLRLDVDFVRHLLAYNNLRTERTGIAGVQELLPGTSLSSSCVGDLFRCDVRCDWSPWPFAATAHPRGTAAHEVERMVDLCVAAWASSRPTILVELSGGLDSSIVAASLSQWGSRVAAVNVATSSPDGDERRYARAVAARLDIELAETLYSADNCDLTRPPAFPSPRPASFAVLDGIDAALGAAASAAGTASLFSGIGGDNVFALTRSVAPLLDAVRARGPGVTALRALADLARVGNVSLWRALRLSGRQWRSGTEARWPRDESYAVSGALPREAFLHPWDAGIDKVPYGKRLQVQAIRRIMDFLDRPARWYDRDVVAPLLSQPLVELCLSIPSWEWIAGGHDRAVARAAFADRLPAEVAWRRNKGRLETMCAQLFLAQRDALTELLLEGRMAREGLLDRDRIETYLARDGIEGDYDYFRLLEFVDLERWIASLPWTSGSVPSFAQRAYCADFSGSGST</sequence>
<dbReference type="GO" id="GO:0006529">
    <property type="term" value="P:asparagine biosynthetic process"/>
    <property type="evidence" value="ECO:0007669"/>
    <property type="project" value="InterPro"/>
</dbReference>
<dbReference type="EMBL" id="NISJ01000009">
    <property type="protein sequence ID" value="OWQ94308.1"/>
    <property type="molecule type" value="Genomic_DNA"/>
</dbReference>
<evidence type="ECO:0000313" key="6">
    <source>
        <dbReference type="Proteomes" id="UP000197097"/>
    </source>
</evidence>
<dbReference type="AlphaFoldDB" id="A0A2D0AMD4"/>
<dbReference type="PANTHER" id="PTHR43284:SF1">
    <property type="entry name" value="ASPARAGINE SYNTHETASE"/>
    <property type="match status" value="1"/>
</dbReference>
<dbReference type="InterPro" id="IPR051786">
    <property type="entry name" value="ASN_synthetase/amidase"/>
</dbReference>
<evidence type="ECO:0000256" key="3">
    <source>
        <dbReference type="ARBA" id="ARBA00048741"/>
    </source>
</evidence>
<dbReference type="EC" id="6.3.5.4" evidence="2"/>
<dbReference type="Pfam" id="PF00733">
    <property type="entry name" value="Asn_synthase"/>
    <property type="match status" value="1"/>
</dbReference>
<reference evidence="5 6" key="1">
    <citation type="journal article" date="2002" name="Int. J. Syst. Evol. Microbiol.">
        <title>Sphingopyxis witflariensis sp. nov., isolated from activated sludge.</title>
        <authorList>
            <person name="Kampfer P."/>
            <person name="Witzenberger R."/>
            <person name="Denner E.B."/>
            <person name="Busse H.J."/>
            <person name="Neef A."/>
        </authorList>
    </citation>
    <scope>NUCLEOTIDE SEQUENCE [LARGE SCALE GENOMIC DNA]</scope>
    <source>
        <strain evidence="5 6">DSM 14551</strain>
    </source>
</reference>
<dbReference type="PANTHER" id="PTHR43284">
    <property type="entry name" value="ASPARAGINE SYNTHETASE (GLUTAMINE-HYDROLYZING)"/>
    <property type="match status" value="1"/>
</dbReference>
<gene>
    <name evidence="5" type="ORF">CDQ91_15055</name>
</gene>
<protein>
    <recommendedName>
        <fullName evidence="2">asparagine synthase (glutamine-hydrolyzing)</fullName>
        <ecNumber evidence="2">6.3.5.4</ecNumber>
    </recommendedName>
</protein>
<dbReference type="GO" id="GO:0004066">
    <property type="term" value="F:asparagine synthase (glutamine-hydrolyzing) activity"/>
    <property type="evidence" value="ECO:0007669"/>
    <property type="project" value="UniProtKB-EC"/>
</dbReference>